<evidence type="ECO:0000313" key="4">
    <source>
        <dbReference type="EMBL" id="RRJ62282.1"/>
    </source>
</evidence>
<dbReference type="AlphaFoldDB" id="A0A3P3TW01"/>
<dbReference type="Gene3D" id="3.40.50.720">
    <property type="entry name" value="NAD(P)-binding Rossmann-like Domain"/>
    <property type="match status" value="1"/>
</dbReference>
<evidence type="ECO:0000259" key="3">
    <source>
        <dbReference type="SMART" id="SM00822"/>
    </source>
</evidence>
<dbReference type="PRINTS" id="PR00081">
    <property type="entry name" value="GDHRDH"/>
</dbReference>
<reference evidence="4 5" key="1">
    <citation type="submission" date="2018-11" db="EMBL/GenBank/DDBJ databases">
        <title>Genome sequencing of Paenibacillus sp. KCOM 3021 (= ChDC PVNT-B20).</title>
        <authorList>
            <person name="Kook J.-K."/>
            <person name="Park S.-N."/>
            <person name="Lim Y.K."/>
        </authorList>
    </citation>
    <scope>NUCLEOTIDE SEQUENCE [LARGE SCALE GENOMIC DNA]</scope>
    <source>
        <strain evidence="4 5">KCOM 3021</strain>
    </source>
</reference>
<dbReference type="Proteomes" id="UP000267017">
    <property type="component" value="Unassembled WGS sequence"/>
</dbReference>
<dbReference type="InterPro" id="IPR036291">
    <property type="entry name" value="NAD(P)-bd_dom_sf"/>
</dbReference>
<dbReference type="InterPro" id="IPR002347">
    <property type="entry name" value="SDR_fam"/>
</dbReference>
<evidence type="ECO:0000313" key="5">
    <source>
        <dbReference type="Proteomes" id="UP000267017"/>
    </source>
</evidence>
<dbReference type="OrthoDB" id="9803333at2"/>
<feature type="domain" description="Ketoreductase" evidence="3">
    <location>
        <begin position="5"/>
        <end position="185"/>
    </location>
</feature>
<accession>A0A3P3TW01</accession>
<dbReference type="NCBIfam" id="NF009466">
    <property type="entry name" value="PRK12826.1-2"/>
    <property type="match status" value="1"/>
</dbReference>
<proteinExistence type="inferred from homology"/>
<dbReference type="SMART" id="SM00822">
    <property type="entry name" value="PKS_KR"/>
    <property type="match status" value="1"/>
</dbReference>
<gene>
    <name evidence="4" type="ORF">EHV15_04460</name>
</gene>
<evidence type="ECO:0000256" key="1">
    <source>
        <dbReference type="ARBA" id="ARBA00006484"/>
    </source>
</evidence>
<dbReference type="RefSeq" id="WP_128630173.1">
    <property type="nucleotide sequence ID" value="NZ_RRCN01000001.1"/>
</dbReference>
<dbReference type="SUPFAM" id="SSF51735">
    <property type="entry name" value="NAD(P)-binding Rossmann-fold domains"/>
    <property type="match status" value="1"/>
</dbReference>
<protein>
    <submittedName>
        <fullName evidence="4">SDR family oxidoreductase</fullName>
    </submittedName>
</protein>
<dbReference type="PANTHER" id="PTHR42760:SF133">
    <property type="entry name" value="3-OXOACYL-[ACYL-CARRIER-PROTEIN] REDUCTASE"/>
    <property type="match status" value="1"/>
</dbReference>
<dbReference type="InterPro" id="IPR057326">
    <property type="entry name" value="KR_dom"/>
</dbReference>
<keyword evidence="5" id="KW-1185">Reference proteome</keyword>
<sequence>MLAKKITFITGASRGIGRETAIQFAKHGAVLVLNGQNKEALEHLQAELQHEYSAEVHLLPYDVRNTAEIKHAFQWIKKNLGTLDVLVNNAGVMDDALLGMVNEQQMESSFSINIEAVIYHMQYASRLMTRQKQGSIINVSSIIGRTGNAGQVVYASSKAAVIGATYSAAKELGVHNIRVNAVAPGFIDTDMTKQFSEEVYKQRLSGIKMNRMGRPEEVANTILFLASDLSTYVTGQVIGVDGGMVI</sequence>
<evidence type="ECO:0000256" key="2">
    <source>
        <dbReference type="ARBA" id="ARBA00023002"/>
    </source>
</evidence>
<comment type="caution">
    <text evidence="4">The sequence shown here is derived from an EMBL/GenBank/DDBJ whole genome shotgun (WGS) entry which is preliminary data.</text>
</comment>
<dbReference type="NCBIfam" id="NF005559">
    <property type="entry name" value="PRK07231.1"/>
    <property type="match status" value="1"/>
</dbReference>
<dbReference type="Pfam" id="PF13561">
    <property type="entry name" value="adh_short_C2"/>
    <property type="match status" value="1"/>
</dbReference>
<name>A0A3P3TW01_9BACL</name>
<dbReference type="GO" id="GO:0048038">
    <property type="term" value="F:quinone binding"/>
    <property type="evidence" value="ECO:0007669"/>
    <property type="project" value="TreeGrafter"/>
</dbReference>
<dbReference type="GO" id="GO:0016616">
    <property type="term" value="F:oxidoreductase activity, acting on the CH-OH group of donors, NAD or NADP as acceptor"/>
    <property type="evidence" value="ECO:0007669"/>
    <property type="project" value="TreeGrafter"/>
</dbReference>
<keyword evidence="2" id="KW-0560">Oxidoreductase</keyword>
<dbReference type="PANTHER" id="PTHR42760">
    <property type="entry name" value="SHORT-CHAIN DEHYDROGENASES/REDUCTASES FAMILY MEMBER"/>
    <property type="match status" value="1"/>
</dbReference>
<dbReference type="PRINTS" id="PR00080">
    <property type="entry name" value="SDRFAMILY"/>
</dbReference>
<dbReference type="GO" id="GO:0006633">
    <property type="term" value="P:fatty acid biosynthetic process"/>
    <property type="evidence" value="ECO:0007669"/>
    <property type="project" value="TreeGrafter"/>
</dbReference>
<organism evidence="4 5">
    <name type="scientific">Paenibacillus oralis</name>
    <dbReference type="NCBI Taxonomy" id="2490856"/>
    <lineage>
        <taxon>Bacteria</taxon>
        <taxon>Bacillati</taxon>
        <taxon>Bacillota</taxon>
        <taxon>Bacilli</taxon>
        <taxon>Bacillales</taxon>
        <taxon>Paenibacillaceae</taxon>
        <taxon>Paenibacillus</taxon>
    </lineage>
</organism>
<comment type="similarity">
    <text evidence="1">Belongs to the short-chain dehydrogenases/reductases (SDR) family.</text>
</comment>
<dbReference type="EMBL" id="RRCN01000001">
    <property type="protein sequence ID" value="RRJ62282.1"/>
    <property type="molecule type" value="Genomic_DNA"/>
</dbReference>
<dbReference type="FunFam" id="3.40.50.720:FF:000173">
    <property type="entry name" value="3-oxoacyl-[acyl-carrier protein] reductase"/>
    <property type="match status" value="1"/>
</dbReference>